<evidence type="ECO:0000259" key="6">
    <source>
        <dbReference type="PROSITE" id="PS50075"/>
    </source>
</evidence>
<dbReference type="Gene3D" id="1.10.1200.10">
    <property type="entry name" value="ACP-like"/>
    <property type="match status" value="1"/>
</dbReference>
<dbReference type="InterPro" id="IPR013968">
    <property type="entry name" value="PKS_KR"/>
</dbReference>
<dbReference type="SUPFAM" id="SSF47336">
    <property type="entry name" value="ACP-like"/>
    <property type="match status" value="1"/>
</dbReference>
<evidence type="ECO:0000256" key="4">
    <source>
        <dbReference type="ARBA" id="ARBA00023268"/>
    </source>
</evidence>
<keyword evidence="3" id="KW-0808">Transferase</keyword>
<evidence type="ECO:0000256" key="1">
    <source>
        <dbReference type="ARBA" id="ARBA00022450"/>
    </source>
</evidence>
<dbReference type="Gene3D" id="3.90.180.10">
    <property type="entry name" value="Medium-chain alcohol dehydrogenases, catalytic domain"/>
    <property type="match status" value="1"/>
</dbReference>
<feature type="region of interest" description="Disordered" evidence="5">
    <location>
        <begin position="634"/>
        <end position="655"/>
    </location>
</feature>
<reference evidence="7 8" key="1">
    <citation type="submission" date="2021-02" db="EMBL/GenBank/DDBJ databases">
        <title>Whole genome sequencing of Streptomyces actuosus VRA1.</title>
        <authorList>
            <person name="Sen G."/>
            <person name="Sen A."/>
        </authorList>
    </citation>
    <scope>NUCLEOTIDE SEQUENCE [LARGE SCALE GENOMIC DNA]</scope>
    <source>
        <strain evidence="7 8">VRA1</strain>
    </source>
</reference>
<keyword evidence="8" id="KW-1185">Reference proteome</keyword>
<evidence type="ECO:0000256" key="2">
    <source>
        <dbReference type="ARBA" id="ARBA00022553"/>
    </source>
</evidence>
<evidence type="ECO:0000256" key="5">
    <source>
        <dbReference type="SAM" id="MobiDB-lite"/>
    </source>
</evidence>
<evidence type="ECO:0000313" key="7">
    <source>
        <dbReference type="EMBL" id="MBN0049122.1"/>
    </source>
</evidence>
<dbReference type="SMART" id="SM00823">
    <property type="entry name" value="PKS_PP"/>
    <property type="match status" value="1"/>
</dbReference>
<dbReference type="InterPro" id="IPR020843">
    <property type="entry name" value="ER"/>
</dbReference>
<dbReference type="Pfam" id="PF00550">
    <property type="entry name" value="PP-binding"/>
    <property type="match status" value="1"/>
</dbReference>
<dbReference type="InterPro" id="IPR009081">
    <property type="entry name" value="PP-bd_ACP"/>
</dbReference>
<dbReference type="PROSITE" id="PS00012">
    <property type="entry name" value="PHOSPHOPANTETHEINE"/>
    <property type="match status" value="1"/>
</dbReference>
<dbReference type="Pfam" id="PF08659">
    <property type="entry name" value="KR"/>
    <property type="match status" value="1"/>
</dbReference>
<evidence type="ECO:0000256" key="3">
    <source>
        <dbReference type="ARBA" id="ARBA00022679"/>
    </source>
</evidence>
<feature type="compositionally biased region" description="Low complexity" evidence="5">
    <location>
        <begin position="702"/>
        <end position="721"/>
    </location>
</feature>
<dbReference type="PANTHER" id="PTHR43775:SF51">
    <property type="entry name" value="INACTIVE PHENOLPHTHIOCEROL SYNTHESIS POLYKETIDE SYNTHASE TYPE I PKS1-RELATED"/>
    <property type="match status" value="1"/>
</dbReference>
<dbReference type="InterPro" id="IPR050091">
    <property type="entry name" value="PKS_NRPS_Biosynth_Enz"/>
</dbReference>
<feature type="region of interest" description="Disordered" evidence="5">
    <location>
        <begin position="689"/>
        <end position="728"/>
    </location>
</feature>
<comment type="caution">
    <text evidence="7">The sequence shown here is derived from an EMBL/GenBank/DDBJ whole genome shotgun (WGS) entry which is preliminary data.</text>
</comment>
<sequence length="743" mass="76774">MYPGPARDFGLEGAGVITETGPGVTGFRAGDRVLGMFPAAYGPVAVADARTVAHVPEGWSFAQAATVPIVFLTAYYALVDLAGVEAGSSVLVHAAAGGVGMAATQLARHLGAEVYATASPGKWDTLRTAGLDDAHIASSRDLAFEDAFRDATGGRGVDLVLDSLAGEFVDASLRLLPRGGHFLEMGKTDVRDPADVAARHFGVHYRAFDLVDAGPDRIGEMLTTLVDLFEAGVLAPLPATPWDVRNAPEAFRHMSQARHIGKVVLTVPAPLDPNGTVLITGGTSGLGALLARHLVTEHGVRHLLLASRSGPDAAGAARLGAELGASGADVRIEAADVADRDRVAALLAAVPAAHPLTAVVHAAGVLDDTVVDGLTPERLEAVLRPKLDGAAHLHDLTRHLDLSAFVLFSSVAGTLGAPGQGNYAAANAFLDALAEHRRALGLPALSLPWGPWSQTAGMTGGLTDADIRRMERAGLPPLSPKEGLALFTEALDRPAAVQTPLAVDTAQLGAADPVHPVLAGLARVRRTVRDLTASTGTADIAGLVAELARLDAGERHRRLVEEVCRQVAAVLGHASAARIDPDQSFKELGFDSLTAVELRNRMNAATGVLLPATLVFDHPTPAVLADHLCREHFTGGDHSDPAPRATDTATTGEPDEATIRRLLTSIPITTFRESGLLDALIALAPAPPAAVPGSRTKDHADSATGPTAGGPAAPDTTAADETAADVDGMDVDDLIRMALGADD</sequence>
<proteinExistence type="predicted"/>
<accession>A0ABS2W124</accession>
<keyword evidence="4" id="KW-0511">Multifunctional enzyme</keyword>
<dbReference type="SUPFAM" id="SSF50129">
    <property type="entry name" value="GroES-like"/>
    <property type="match status" value="1"/>
</dbReference>
<keyword evidence="2" id="KW-0597">Phosphoprotein</keyword>
<dbReference type="PROSITE" id="PS50075">
    <property type="entry name" value="CARRIER"/>
    <property type="match status" value="1"/>
</dbReference>
<name>A0ABS2W124_STRAS</name>
<dbReference type="Proteomes" id="UP000788262">
    <property type="component" value="Unassembled WGS sequence"/>
</dbReference>
<dbReference type="SMART" id="SM00829">
    <property type="entry name" value="PKS_ER"/>
    <property type="match status" value="1"/>
</dbReference>
<feature type="domain" description="Carrier" evidence="6">
    <location>
        <begin position="557"/>
        <end position="632"/>
    </location>
</feature>
<protein>
    <submittedName>
        <fullName evidence="7">SDR family NAD(P)-dependent oxidoreductase</fullName>
    </submittedName>
</protein>
<dbReference type="CDD" id="cd08956">
    <property type="entry name" value="KR_3_FAS_SDR_x"/>
    <property type="match status" value="1"/>
</dbReference>
<dbReference type="Gene3D" id="3.40.50.720">
    <property type="entry name" value="NAD(P)-binding Rossmann-like Domain"/>
    <property type="match status" value="1"/>
</dbReference>
<dbReference type="SUPFAM" id="SSF51735">
    <property type="entry name" value="NAD(P)-binding Rossmann-fold domains"/>
    <property type="match status" value="2"/>
</dbReference>
<dbReference type="InterPro" id="IPR020806">
    <property type="entry name" value="PKS_PP-bd"/>
</dbReference>
<dbReference type="Pfam" id="PF13602">
    <property type="entry name" value="ADH_zinc_N_2"/>
    <property type="match status" value="1"/>
</dbReference>
<dbReference type="EMBL" id="JAFFZS010000060">
    <property type="protein sequence ID" value="MBN0049122.1"/>
    <property type="molecule type" value="Genomic_DNA"/>
</dbReference>
<dbReference type="InterPro" id="IPR057326">
    <property type="entry name" value="KR_dom"/>
</dbReference>
<dbReference type="SMART" id="SM01294">
    <property type="entry name" value="PKS_PP_betabranch"/>
    <property type="match status" value="1"/>
</dbReference>
<dbReference type="InterPro" id="IPR036291">
    <property type="entry name" value="NAD(P)-bd_dom_sf"/>
</dbReference>
<feature type="compositionally biased region" description="Low complexity" evidence="5">
    <location>
        <begin position="642"/>
        <end position="651"/>
    </location>
</feature>
<dbReference type="InterPro" id="IPR006162">
    <property type="entry name" value="Ppantetheine_attach_site"/>
</dbReference>
<keyword evidence="1" id="KW-0596">Phosphopantetheine</keyword>
<evidence type="ECO:0000313" key="8">
    <source>
        <dbReference type="Proteomes" id="UP000788262"/>
    </source>
</evidence>
<dbReference type="SMART" id="SM00822">
    <property type="entry name" value="PKS_KR"/>
    <property type="match status" value="1"/>
</dbReference>
<dbReference type="InterPro" id="IPR011032">
    <property type="entry name" value="GroES-like_sf"/>
</dbReference>
<dbReference type="PANTHER" id="PTHR43775">
    <property type="entry name" value="FATTY ACID SYNTHASE"/>
    <property type="match status" value="1"/>
</dbReference>
<organism evidence="7 8">
    <name type="scientific">Streptomyces actuosus</name>
    <dbReference type="NCBI Taxonomy" id="1885"/>
    <lineage>
        <taxon>Bacteria</taxon>
        <taxon>Bacillati</taxon>
        <taxon>Actinomycetota</taxon>
        <taxon>Actinomycetes</taxon>
        <taxon>Kitasatosporales</taxon>
        <taxon>Streptomycetaceae</taxon>
        <taxon>Streptomyces</taxon>
    </lineage>
</organism>
<dbReference type="InterPro" id="IPR036736">
    <property type="entry name" value="ACP-like_sf"/>
</dbReference>
<dbReference type="CDD" id="cd05195">
    <property type="entry name" value="enoyl_red"/>
    <property type="match status" value="1"/>
</dbReference>
<gene>
    <name evidence="7" type="ORF">JS756_34590</name>
</gene>